<protein>
    <submittedName>
        <fullName evidence="1">Uncharacterized protein</fullName>
    </submittedName>
</protein>
<dbReference type="EMBL" id="QSUC01000047">
    <property type="protein sequence ID" value="RGN05053.1"/>
    <property type="molecule type" value="Genomic_DNA"/>
</dbReference>
<organism evidence="1 2">
    <name type="scientific">Segatella copri</name>
    <dbReference type="NCBI Taxonomy" id="165179"/>
    <lineage>
        <taxon>Bacteria</taxon>
        <taxon>Pseudomonadati</taxon>
        <taxon>Bacteroidota</taxon>
        <taxon>Bacteroidia</taxon>
        <taxon>Bacteroidales</taxon>
        <taxon>Prevotellaceae</taxon>
        <taxon>Segatella</taxon>
    </lineage>
</organism>
<evidence type="ECO:0000313" key="2">
    <source>
        <dbReference type="Proteomes" id="UP000261245"/>
    </source>
</evidence>
<gene>
    <name evidence="1" type="ORF">DXB80_12830</name>
</gene>
<dbReference type="InterPro" id="IPR027417">
    <property type="entry name" value="P-loop_NTPase"/>
</dbReference>
<dbReference type="AlphaFoldDB" id="A0AA92T1W4"/>
<reference evidence="1 2" key="1">
    <citation type="submission" date="2018-08" db="EMBL/GenBank/DDBJ databases">
        <title>A genome reference for cultivated species of the human gut microbiota.</title>
        <authorList>
            <person name="Zou Y."/>
            <person name="Xue W."/>
            <person name="Luo G."/>
        </authorList>
    </citation>
    <scope>NUCLEOTIDE SEQUENCE [LARGE SCALE GENOMIC DNA]</scope>
    <source>
        <strain evidence="1 2">OM06-11</strain>
    </source>
</reference>
<dbReference type="RefSeq" id="WP_117729238.1">
    <property type="nucleotide sequence ID" value="NZ_QRSU01000050.1"/>
</dbReference>
<accession>A0AA92T1W4</accession>
<comment type="caution">
    <text evidence="1">The sequence shown here is derived from an EMBL/GenBank/DDBJ whole genome shotgun (WGS) entry which is preliminary data.</text>
</comment>
<dbReference type="SUPFAM" id="SSF52540">
    <property type="entry name" value="P-loop containing nucleoside triphosphate hydrolases"/>
    <property type="match status" value="1"/>
</dbReference>
<dbReference type="Proteomes" id="UP000261245">
    <property type="component" value="Unassembled WGS sequence"/>
</dbReference>
<sequence length="409" mass="47798">MPRYLFQIIEKCFQDARNIVVDPDVDFLLEESDWNDYGFITMYGVHVTAKRSRNKKNTYLGSIRIMKIDQQIGERNLLREEFQKNHLQFRKLPNIFVSLSMDVDFYENLQTLLRTPGERLDFSWSLNMILGDDSHEYNDVYQLLCFNKSLLRDSTINDFALQQGRKIMLNQEILFDLRSEAFKIIFPLSNDYVEFDFNAVKETPDSNTIPNGIIALIGKNGSGKSTTLYEIAKILYASPDTRRLIGNKVGRLETNAIGISKLIMFSYSAFDNFILPGSTKQECQMLLDGLLNHTGRFVFCGIRDVYYDMNELYETNRRMKDEEFINLTSESRIKCVRLKEPSKLGEEFVYAMSNFEESDKRLWINFMISVRDNQPEFWQAVEQISPPILYKKEDLEERYLTIFNGLSTG</sequence>
<evidence type="ECO:0000313" key="1">
    <source>
        <dbReference type="EMBL" id="RGN05053.1"/>
    </source>
</evidence>
<name>A0AA92T1W4_9BACT</name>
<proteinExistence type="predicted"/>